<dbReference type="EMBL" id="SSOP01000018">
    <property type="protein sequence ID" value="KAB5594601.1"/>
    <property type="molecule type" value="Genomic_DNA"/>
</dbReference>
<evidence type="ECO:0000256" key="6">
    <source>
        <dbReference type="SAM" id="MobiDB-lite"/>
    </source>
</evidence>
<gene>
    <name evidence="8" type="ORF">CTheo_1923</name>
</gene>
<feature type="binding site" evidence="5">
    <location>
        <position position="791"/>
    </location>
    <ligand>
        <name>Mg(2+)</name>
        <dbReference type="ChEBI" id="CHEBI:18420"/>
    </ligand>
</feature>
<dbReference type="SMART" id="SM00178">
    <property type="entry name" value="SAR"/>
    <property type="match status" value="1"/>
</dbReference>
<protein>
    <recommendedName>
        <fullName evidence="7">F-box domain-containing protein</fullName>
    </recommendedName>
</protein>
<dbReference type="InterPro" id="IPR036047">
    <property type="entry name" value="F-box-like_dom_sf"/>
</dbReference>
<proteinExistence type="inferred from homology"/>
<organism evidence="8 9">
    <name type="scientific">Ceratobasidium theobromae</name>
    <dbReference type="NCBI Taxonomy" id="1582974"/>
    <lineage>
        <taxon>Eukaryota</taxon>
        <taxon>Fungi</taxon>
        <taxon>Dikarya</taxon>
        <taxon>Basidiomycota</taxon>
        <taxon>Agaricomycotina</taxon>
        <taxon>Agaricomycetes</taxon>
        <taxon>Cantharellales</taxon>
        <taxon>Ceratobasidiaceae</taxon>
        <taxon>Ceratobasidium</taxon>
    </lineage>
</organism>
<feature type="compositionally biased region" description="Low complexity" evidence="6">
    <location>
        <begin position="48"/>
        <end position="63"/>
    </location>
</feature>
<evidence type="ECO:0000256" key="3">
    <source>
        <dbReference type="ARBA" id="ARBA00023134"/>
    </source>
</evidence>
<dbReference type="FunFam" id="3.40.50.300:FF:001166">
    <property type="entry name" value="ADP-ribosylation factor D"/>
    <property type="match status" value="1"/>
</dbReference>
<feature type="binding site" evidence="4">
    <location>
        <begin position="767"/>
        <end position="774"/>
    </location>
    <ligand>
        <name>GTP</name>
        <dbReference type="ChEBI" id="CHEBI:37565"/>
    </ligand>
</feature>
<dbReference type="InterPro" id="IPR027417">
    <property type="entry name" value="P-loop_NTPase"/>
</dbReference>
<dbReference type="SMART" id="SM00256">
    <property type="entry name" value="FBOX"/>
    <property type="match status" value="1"/>
</dbReference>
<dbReference type="InterPro" id="IPR044612">
    <property type="entry name" value="ARL2/3"/>
</dbReference>
<evidence type="ECO:0000313" key="9">
    <source>
        <dbReference type="Proteomes" id="UP000383932"/>
    </source>
</evidence>
<reference evidence="8 9" key="1">
    <citation type="journal article" date="2019" name="Fungal Biol. Biotechnol.">
        <title>Draft genome sequence of fastidious pathogen Ceratobasidium theobromae, which causes vascular-streak dieback in Theobroma cacao.</title>
        <authorList>
            <person name="Ali S.S."/>
            <person name="Asman A."/>
            <person name="Shao J."/>
            <person name="Firmansyah A.P."/>
            <person name="Susilo A.W."/>
            <person name="Rosmana A."/>
            <person name="McMahon P."/>
            <person name="Junaid M."/>
            <person name="Guest D."/>
            <person name="Kheng T.Y."/>
            <person name="Meinhardt L.W."/>
            <person name="Bailey B.A."/>
        </authorList>
    </citation>
    <scope>NUCLEOTIDE SEQUENCE [LARGE SCALE GENOMIC DNA]</scope>
    <source>
        <strain evidence="8 9">CT2</strain>
    </source>
</reference>
<evidence type="ECO:0000259" key="7">
    <source>
        <dbReference type="PROSITE" id="PS50181"/>
    </source>
</evidence>
<dbReference type="Proteomes" id="UP000383932">
    <property type="component" value="Unassembled WGS sequence"/>
</dbReference>
<dbReference type="GO" id="GO:0005525">
    <property type="term" value="F:GTP binding"/>
    <property type="evidence" value="ECO:0007669"/>
    <property type="project" value="UniProtKB-KW"/>
</dbReference>
<evidence type="ECO:0000256" key="1">
    <source>
        <dbReference type="ARBA" id="ARBA00010290"/>
    </source>
</evidence>
<evidence type="ECO:0000256" key="2">
    <source>
        <dbReference type="ARBA" id="ARBA00022741"/>
    </source>
</evidence>
<dbReference type="InterPro" id="IPR006689">
    <property type="entry name" value="Small_GTPase_ARF/SAR"/>
</dbReference>
<feature type="binding site" evidence="4">
    <location>
        <position position="825"/>
    </location>
    <ligand>
        <name>GTP</name>
        <dbReference type="ChEBI" id="CHEBI:37565"/>
    </ligand>
</feature>
<name>A0A5N5QSQ6_9AGAM</name>
<feature type="binding site" evidence="5">
    <location>
        <position position="774"/>
    </location>
    <ligand>
        <name>Mg(2+)</name>
        <dbReference type="ChEBI" id="CHEBI:18420"/>
    </ligand>
</feature>
<evidence type="ECO:0000313" key="8">
    <source>
        <dbReference type="EMBL" id="KAB5594601.1"/>
    </source>
</evidence>
<dbReference type="Pfam" id="PF00025">
    <property type="entry name" value="Arf"/>
    <property type="match status" value="1"/>
</dbReference>
<accession>A0A5N5QSQ6</accession>
<dbReference type="OrthoDB" id="2322499at2759"/>
<comment type="similarity">
    <text evidence="1">Belongs to the small GTPase superfamily. Arf family.</text>
</comment>
<feature type="binding site" evidence="4">
    <location>
        <begin position="881"/>
        <end position="884"/>
    </location>
    <ligand>
        <name>GTP</name>
        <dbReference type="ChEBI" id="CHEBI:37565"/>
    </ligand>
</feature>
<dbReference type="InterPro" id="IPR001810">
    <property type="entry name" value="F-box_dom"/>
</dbReference>
<sequence>MAGHRTVNGRRISSLFFPTTTTMSSPSPSTSDFDTSSQDGFAASLDIDPAASPATSTTLSTAHTHSDSDQDNASPPRKRARISKSKSKRMHGFLAGIVHVPMDIFAQITSFLQPIDIHSLARTNKKFRSLLMNSSSRHIWRAAEQNVPGLPPCPQHLTEPQYAALVFGKWCSMCAATANASRRMDPMLSVRLCSNCRDKNVVGSSFAPQSVIPFITFSRGIKSPTHANPAYTLIGQVNWAVSIVFELATRGQQGFFEKWKRGRIAQLENQIQFARALTLFLDALDEQRIDEIEELKAKRFTAIKGRLMANGWDEVDCHVTHLPLFRDWEKLVSQPKLLTNRTWDNIKPKLEPILHANRKERLVRERYQLKRERKARLGKLFAELVPSHQQFIELGEEYDQPFGLPETLVMPAPDAKTALKRLNAMKQIVKQDISGDAAEEAFMAKRDGIVNELNGWRFKLARQLADELSLEDYELGGLLLGRMKFRIGVPEPPVVLSTQFTTQSERYTKNQDVRKLLRADSVFRVDDEPACHFFPDIIRFVQVDLVDRPPPPYLRERQNGTSDDSDTESNHAYYFEDEVYVPKAMDLSRVHQHTLAHNAAKRLLACLGKPDAAYVEMKALGRRFVCGRCWVKKPMTWAEMLEHYSQHMVYNWPFSTAYTLQQRGIECLEEHTVHKQGQAWRDLTLGRTCGSEGTMADSPDHEATVPLVEIVSWEEADVAELEFASPEFACDVCNTVADAHEEGVNGKPIPRPKGSKQVILEHLENVGLDNAGKTTILKRLKGEDVMSTSPTLGFEISTITYGKYVGLGSRFVFIDTIPNLGDVGGQRTLRPYWRNYFEQTDVLVWVVDSGDRLRMQDCREELHTLLQEQRLAGASLLVFANKQDITGSMSDTEIKDALGLPSIRSHRWKIQPCSAVTGENVQAGLEWAVSDVAQRVYWGVMDEQARPNVSAPVTSAGGKLPVI</sequence>
<keyword evidence="5" id="KW-0460">Magnesium</keyword>
<feature type="region of interest" description="Disordered" evidence="6">
    <location>
        <begin position="1"/>
        <end position="87"/>
    </location>
</feature>
<dbReference type="SMART" id="SM00177">
    <property type="entry name" value="ARF"/>
    <property type="match status" value="1"/>
</dbReference>
<feature type="domain" description="F-box" evidence="7">
    <location>
        <begin position="94"/>
        <end position="143"/>
    </location>
</feature>
<evidence type="ECO:0000256" key="5">
    <source>
        <dbReference type="PIRSR" id="PIRSR606689-2"/>
    </source>
</evidence>
<dbReference type="PROSITE" id="PS50181">
    <property type="entry name" value="FBOX"/>
    <property type="match status" value="1"/>
</dbReference>
<comment type="caution">
    <text evidence="8">The sequence shown here is derived from an EMBL/GenBank/DDBJ whole genome shotgun (WGS) entry which is preliminary data.</text>
</comment>
<keyword evidence="5" id="KW-0479">Metal-binding</keyword>
<dbReference type="Gene3D" id="3.40.50.300">
    <property type="entry name" value="P-loop containing nucleotide triphosphate hydrolases"/>
    <property type="match status" value="1"/>
</dbReference>
<dbReference type="SUPFAM" id="SSF81383">
    <property type="entry name" value="F-box domain"/>
    <property type="match status" value="1"/>
</dbReference>
<dbReference type="PANTHER" id="PTHR45697">
    <property type="entry name" value="ADP-RIBOSYLATION FACTOR-LIKE PROTEIN 2-RELATED"/>
    <property type="match status" value="1"/>
</dbReference>
<evidence type="ECO:0000256" key="4">
    <source>
        <dbReference type="PIRSR" id="PIRSR606689-1"/>
    </source>
</evidence>
<dbReference type="AlphaFoldDB" id="A0A5N5QSQ6"/>
<keyword evidence="9" id="KW-1185">Reference proteome</keyword>
<dbReference type="SUPFAM" id="SSF52540">
    <property type="entry name" value="P-loop containing nucleoside triphosphate hydrolases"/>
    <property type="match status" value="1"/>
</dbReference>
<dbReference type="GO" id="GO:0003924">
    <property type="term" value="F:GTPase activity"/>
    <property type="evidence" value="ECO:0007669"/>
    <property type="project" value="InterPro"/>
</dbReference>
<dbReference type="GO" id="GO:0046872">
    <property type="term" value="F:metal ion binding"/>
    <property type="evidence" value="ECO:0007669"/>
    <property type="project" value="UniProtKB-KW"/>
</dbReference>
<dbReference type="PROSITE" id="PS51417">
    <property type="entry name" value="ARF"/>
    <property type="match status" value="1"/>
</dbReference>
<feature type="compositionally biased region" description="Low complexity" evidence="6">
    <location>
        <begin position="13"/>
        <end position="39"/>
    </location>
</feature>
<keyword evidence="3 4" id="KW-0342">GTP-binding</keyword>
<keyword evidence="2 4" id="KW-0547">Nucleotide-binding</keyword>
<feature type="compositionally biased region" description="Basic residues" evidence="6">
    <location>
        <begin position="76"/>
        <end position="87"/>
    </location>
</feature>